<dbReference type="Proteomes" id="UP000831495">
    <property type="component" value="Chromosome"/>
</dbReference>
<keyword evidence="1" id="KW-0378">Hydrolase</keyword>
<evidence type="ECO:0000313" key="2">
    <source>
        <dbReference type="Proteomes" id="UP000831495"/>
    </source>
</evidence>
<dbReference type="InterPro" id="IPR041492">
    <property type="entry name" value="HAD_2"/>
</dbReference>
<keyword evidence="2" id="KW-1185">Reference proteome</keyword>
<dbReference type="InterPro" id="IPR023198">
    <property type="entry name" value="PGP-like_dom2"/>
</dbReference>
<accession>A0ABY4P8C0</accession>
<dbReference type="GO" id="GO:0016787">
    <property type="term" value="F:hydrolase activity"/>
    <property type="evidence" value="ECO:0007669"/>
    <property type="project" value="UniProtKB-KW"/>
</dbReference>
<dbReference type="InterPro" id="IPR023214">
    <property type="entry name" value="HAD_sf"/>
</dbReference>
<organism evidence="1 2">
    <name type="scientific">Bombilactobacillus folatiphilus</name>
    <dbReference type="NCBI Taxonomy" id="2923362"/>
    <lineage>
        <taxon>Bacteria</taxon>
        <taxon>Bacillati</taxon>
        <taxon>Bacillota</taxon>
        <taxon>Bacilli</taxon>
        <taxon>Lactobacillales</taxon>
        <taxon>Lactobacillaceae</taxon>
        <taxon>Bombilactobacillus</taxon>
    </lineage>
</organism>
<protein>
    <submittedName>
        <fullName evidence="1">HAD family hydrolase</fullName>
    </submittedName>
</protein>
<dbReference type="Gene3D" id="3.40.50.1000">
    <property type="entry name" value="HAD superfamily/HAD-like"/>
    <property type="match status" value="1"/>
</dbReference>
<dbReference type="PANTHER" id="PTHR43434:SF26">
    <property type="entry name" value="PYROPHOSPHATASE PPAX"/>
    <property type="match status" value="1"/>
</dbReference>
<dbReference type="InterPro" id="IPR036412">
    <property type="entry name" value="HAD-like_sf"/>
</dbReference>
<name>A0ABY4P8C0_9LACO</name>
<dbReference type="Gene3D" id="1.10.150.240">
    <property type="entry name" value="Putative phosphatase, domain 2"/>
    <property type="match status" value="1"/>
</dbReference>
<gene>
    <name evidence="1" type="ORF">MOO45_06650</name>
</gene>
<dbReference type="EMBL" id="CP093366">
    <property type="protein sequence ID" value="UQS81869.1"/>
    <property type="molecule type" value="Genomic_DNA"/>
</dbReference>
<reference evidence="1" key="1">
    <citation type="journal article" date="2022" name="Int. J. Syst. Evol. Microbiol.">
        <title>Apilactobacillus apisilvae sp. nov., Nicolia spurrieriana gen. nov. sp. nov., Bombilactobacillus folatiphilus sp. nov. and Bombilactobacillus thymidiniphilus sp. nov., four new lactic acid bacterial isolates from stingless bees Tetragonula carbonaria and Austroplebeia australis.</title>
        <authorList>
            <person name="Oliphant S.A."/>
            <person name="Watson-Haigh N.S."/>
            <person name="Sumby K.M."/>
            <person name="Gardner J."/>
            <person name="Groom S."/>
            <person name="Jiranek V."/>
        </authorList>
    </citation>
    <scope>NUCLEOTIDE SEQUENCE</scope>
    <source>
        <strain evidence="1">SG4_D2</strain>
    </source>
</reference>
<dbReference type="PANTHER" id="PTHR43434">
    <property type="entry name" value="PHOSPHOGLYCOLATE PHOSPHATASE"/>
    <property type="match status" value="1"/>
</dbReference>
<dbReference type="Pfam" id="PF13419">
    <property type="entry name" value="HAD_2"/>
    <property type="match status" value="1"/>
</dbReference>
<evidence type="ECO:0000313" key="1">
    <source>
        <dbReference type="EMBL" id="UQS81869.1"/>
    </source>
</evidence>
<dbReference type="SFLD" id="SFLDG01129">
    <property type="entry name" value="C1.5:_HAD__Beta-PGM__Phosphata"/>
    <property type="match status" value="1"/>
</dbReference>
<dbReference type="SUPFAM" id="SSF56784">
    <property type="entry name" value="HAD-like"/>
    <property type="match status" value="1"/>
</dbReference>
<proteinExistence type="predicted"/>
<dbReference type="SFLD" id="SFLDS00003">
    <property type="entry name" value="Haloacid_Dehalogenase"/>
    <property type="match status" value="1"/>
</dbReference>
<dbReference type="RefSeq" id="WP_249514137.1">
    <property type="nucleotide sequence ID" value="NZ_CP093366.1"/>
</dbReference>
<dbReference type="InterPro" id="IPR050155">
    <property type="entry name" value="HAD-like_hydrolase_sf"/>
</dbReference>
<sequence>MIKNIIFDVDGTLLDTKEASLMALQQTLAEDYHIPTKITDLEFAFSGTAKDTLNYFNIPESQHADAAASVLKNAFNFIDEVKPFAGILETVQQLIAKKIALAIVTSEDQWEFETIFKKTTLNPYFSRYVTADQVQQPKPAAEPALKALQLLQAQPAQTLLIGDSRNDIDCAHQAQIAFGLAKWGANPDVDFSDAEYIFTKPQEILKLL</sequence>